<dbReference type="KEGG" id="cchl:FPL14_25500"/>
<protein>
    <submittedName>
        <fullName evidence="2">GNAT family N-acetyltransferase</fullName>
    </submittedName>
</protein>
<evidence type="ECO:0000259" key="1">
    <source>
        <dbReference type="PROSITE" id="PS51186"/>
    </source>
</evidence>
<dbReference type="PANTHER" id="PTHR43792">
    <property type="entry name" value="GNAT FAMILY, PUTATIVE (AFU_ORTHOLOGUE AFUA_3G00765)-RELATED-RELATED"/>
    <property type="match status" value="1"/>
</dbReference>
<dbReference type="InterPro" id="IPR016181">
    <property type="entry name" value="Acyl_CoA_acyltransferase"/>
</dbReference>
<accession>A0A7G5C4L0</accession>
<organism evidence="2 3">
    <name type="scientific">Cohnella cholangitidis</name>
    <dbReference type="NCBI Taxonomy" id="2598458"/>
    <lineage>
        <taxon>Bacteria</taxon>
        <taxon>Bacillati</taxon>
        <taxon>Bacillota</taxon>
        <taxon>Bacilli</taxon>
        <taxon>Bacillales</taxon>
        <taxon>Paenibacillaceae</taxon>
        <taxon>Cohnella</taxon>
    </lineage>
</organism>
<gene>
    <name evidence="2" type="ORF">FPL14_25500</name>
</gene>
<dbReference type="PROSITE" id="PS51186">
    <property type="entry name" value="GNAT"/>
    <property type="match status" value="1"/>
</dbReference>
<dbReference type="RefSeq" id="WP_182300378.1">
    <property type="nucleotide sequence ID" value="NZ_CP041969.1"/>
</dbReference>
<dbReference type="SUPFAM" id="SSF55729">
    <property type="entry name" value="Acyl-CoA N-acyltransferases (Nat)"/>
    <property type="match status" value="1"/>
</dbReference>
<dbReference type="GO" id="GO:0005737">
    <property type="term" value="C:cytoplasm"/>
    <property type="evidence" value="ECO:0007669"/>
    <property type="project" value="TreeGrafter"/>
</dbReference>
<dbReference type="GO" id="GO:0008999">
    <property type="term" value="F:protein-N-terminal-alanine acetyltransferase activity"/>
    <property type="evidence" value="ECO:0007669"/>
    <property type="project" value="TreeGrafter"/>
</dbReference>
<dbReference type="PANTHER" id="PTHR43792:SF9">
    <property type="entry name" value="RIBOSOMAL-PROTEIN-ALANINE ACETYLTRANSFERASE"/>
    <property type="match status" value="1"/>
</dbReference>
<dbReference type="Proteomes" id="UP000515679">
    <property type="component" value="Chromosome"/>
</dbReference>
<keyword evidence="3" id="KW-1185">Reference proteome</keyword>
<dbReference type="Pfam" id="PF13302">
    <property type="entry name" value="Acetyltransf_3"/>
    <property type="match status" value="1"/>
</dbReference>
<dbReference type="InterPro" id="IPR051531">
    <property type="entry name" value="N-acetyltransferase"/>
</dbReference>
<keyword evidence="2" id="KW-0808">Transferase</keyword>
<feature type="domain" description="N-acetyltransferase" evidence="1">
    <location>
        <begin position="18"/>
        <end position="178"/>
    </location>
</feature>
<sequence>MIVDHLFDRFPVLESDNLLLKKVEERHLDGLYEIYDNERVFEYCGIVPKHNKETVANMIGHFERDYNKRFKVKWGIFRKQESDALVGIIDTFDWNQRVDMVTVGFYLAEKVWGQGIATEAVGRLIKYLFEDIGVNRIQAEVMPDNGHSKRVLLKNGFLLEGTLRQARIWTGKGIVDLEIYGCLREDYITK</sequence>
<dbReference type="EMBL" id="CP041969">
    <property type="protein sequence ID" value="QMV44144.1"/>
    <property type="molecule type" value="Genomic_DNA"/>
</dbReference>
<reference evidence="2 3" key="1">
    <citation type="submission" date="2019-07" db="EMBL/GenBank/DDBJ databases">
        <authorList>
            <person name="Kim J.K."/>
            <person name="Cheong H.-M."/>
            <person name="Choi Y."/>
            <person name="Hwang K.J."/>
            <person name="Lee S."/>
            <person name="Choi C."/>
        </authorList>
    </citation>
    <scope>NUCLEOTIDE SEQUENCE [LARGE SCALE GENOMIC DNA]</scope>
    <source>
        <strain evidence="2 3">KS 22</strain>
    </source>
</reference>
<name>A0A7G5C4L0_9BACL</name>
<evidence type="ECO:0000313" key="2">
    <source>
        <dbReference type="EMBL" id="QMV44144.1"/>
    </source>
</evidence>
<dbReference type="InterPro" id="IPR000182">
    <property type="entry name" value="GNAT_dom"/>
</dbReference>
<proteinExistence type="predicted"/>
<evidence type="ECO:0000313" key="3">
    <source>
        <dbReference type="Proteomes" id="UP000515679"/>
    </source>
</evidence>
<dbReference type="Gene3D" id="3.40.630.30">
    <property type="match status" value="1"/>
</dbReference>
<dbReference type="AlphaFoldDB" id="A0A7G5C4L0"/>